<evidence type="ECO:0000313" key="3">
    <source>
        <dbReference type="Proteomes" id="UP000198850"/>
    </source>
</evidence>
<feature type="transmembrane region" description="Helical" evidence="1">
    <location>
        <begin position="12"/>
        <end position="39"/>
    </location>
</feature>
<dbReference type="InterPro" id="IPR021354">
    <property type="entry name" value="DUF2975"/>
</dbReference>
<evidence type="ECO:0000256" key="1">
    <source>
        <dbReference type="SAM" id="Phobius"/>
    </source>
</evidence>
<sequence length="205" mass="23262">MKILGNKSLSAVISIILNFVWWIEWAFAAVFIIMMWISIHIRGECVLPLPVTFSEITIGTVQSINKTFPGGHINTTNGILSLQVQANIINVVLLAIGYGFIFALISIITYQLKMIFSNFKKHLPFNTLNIYRIRNIAIVLIAYSVVQWLYVVLVNTILNSQIKWRHMELSYSFNVNYALMGVILIIVAGIFQIGLSLEEEKQLTI</sequence>
<feature type="transmembrane region" description="Helical" evidence="1">
    <location>
        <begin position="88"/>
        <end position="112"/>
    </location>
</feature>
<dbReference type="RefSeq" id="WP_090556619.1">
    <property type="nucleotide sequence ID" value="NZ_FNRA01000005.1"/>
</dbReference>
<evidence type="ECO:0000313" key="2">
    <source>
        <dbReference type="EMBL" id="SEA76501.1"/>
    </source>
</evidence>
<reference evidence="2 3" key="1">
    <citation type="submission" date="2016-10" db="EMBL/GenBank/DDBJ databases">
        <authorList>
            <person name="de Groot N.N."/>
        </authorList>
    </citation>
    <scope>NUCLEOTIDE SEQUENCE [LARGE SCALE GENOMIC DNA]</scope>
    <source>
        <strain evidence="2 3">DSM 19033</strain>
    </source>
</reference>
<dbReference type="STRING" id="425514.SAMN05443550_105115"/>
<dbReference type="Pfam" id="PF11188">
    <property type="entry name" value="DUF2975"/>
    <property type="match status" value="1"/>
</dbReference>
<name>A0A1H4DUT5_9SPHI</name>
<dbReference type="OrthoDB" id="1116525at2"/>
<dbReference type="AlphaFoldDB" id="A0A1H4DUT5"/>
<dbReference type="EMBL" id="FNRA01000005">
    <property type="protein sequence ID" value="SEA76501.1"/>
    <property type="molecule type" value="Genomic_DNA"/>
</dbReference>
<keyword evidence="1" id="KW-0472">Membrane</keyword>
<organism evidence="2 3">
    <name type="scientific">Pedobacter hartonius</name>
    <dbReference type="NCBI Taxonomy" id="425514"/>
    <lineage>
        <taxon>Bacteria</taxon>
        <taxon>Pseudomonadati</taxon>
        <taxon>Bacteroidota</taxon>
        <taxon>Sphingobacteriia</taxon>
        <taxon>Sphingobacteriales</taxon>
        <taxon>Sphingobacteriaceae</taxon>
        <taxon>Pedobacter</taxon>
    </lineage>
</organism>
<keyword evidence="3" id="KW-1185">Reference proteome</keyword>
<feature type="transmembrane region" description="Helical" evidence="1">
    <location>
        <begin position="133"/>
        <end position="157"/>
    </location>
</feature>
<dbReference type="Proteomes" id="UP000198850">
    <property type="component" value="Unassembled WGS sequence"/>
</dbReference>
<evidence type="ECO:0008006" key="4">
    <source>
        <dbReference type="Google" id="ProtNLM"/>
    </source>
</evidence>
<gene>
    <name evidence="2" type="ORF">SAMN05443550_105115</name>
</gene>
<accession>A0A1H4DUT5</accession>
<keyword evidence="1" id="KW-0812">Transmembrane</keyword>
<proteinExistence type="predicted"/>
<keyword evidence="1" id="KW-1133">Transmembrane helix</keyword>
<feature type="transmembrane region" description="Helical" evidence="1">
    <location>
        <begin position="177"/>
        <end position="197"/>
    </location>
</feature>
<protein>
    <recommendedName>
        <fullName evidence="4">DUF2975 domain-containing protein</fullName>
    </recommendedName>
</protein>